<dbReference type="PANTHER" id="PTHR47481:SF14">
    <property type="entry name" value="RETROTRANSPOSON COPIA-LIKE N-TERMINAL DOMAIN-CONTAINING PROTEIN"/>
    <property type="match status" value="1"/>
</dbReference>
<evidence type="ECO:0000313" key="3">
    <source>
        <dbReference type="EMBL" id="CAL1380274.1"/>
    </source>
</evidence>
<dbReference type="GO" id="GO:0003676">
    <property type="term" value="F:nucleic acid binding"/>
    <property type="evidence" value="ECO:0007669"/>
    <property type="project" value="InterPro"/>
</dbReference>
<dbReference type="InterPro" id="IPR036875">
    <property type="entry name" value="Znf_CCHC_sf"/>
</dbReference>
<gene>
    <name evidence="3" type="ORF">LTRI10_LOCUS21729</name>
</gene>
<dbReference type="InterPro" id="IPR001878">
    <property type="entry name" value="Znf_CCHC"/>
</dbReference>
<evidence type="ECO:0000256" key="1">
    <source>
        <dbReference type="SAM" id="MobiDB-lite"/>
    </source>
</evidence>
<reference evidence="3 4" key="1">
    <citation type="submission" date="2024-04" db="EMBL/GenBank/DDBJ databases">
        <authorList>
            <person name="Fracassetti M."/>
        </authorList>
    </citation>
    <scope>NUCLEOTIDE SEQUENCE [LARGE SCALE GENOMIC DNA]</scope>
</reference>
<evidence type="ECO:0000313" key="4">
    <source>
        <dbReference type="Proteomes" id="UP001497516"/>
    </source>
</evidence>
<proteinExistence type="predicted"/>
<dbReference type="AlphaFoldDB" id="A0AAV2E374"/>
<dbReference type="PANTHER" id="PTHR47481">
    <property type="match status" value="1"/>
</dbReference>
<organism evidence="3 4">
    <name type="scientific">Linum trigynum</name>
    <dbReference type="NCBI Taxonomy" id="586398"/>
    <lineage>
        <taxon>Eukaryota</taxon>
        <taxon>Viridiplantae</taxon>
        <taxon>Streptophyta</taxon>
        <taxon>Embryophyta</taxon>
        <taxon>Tracheophyta</taxon>
        <taxon>Spermatophyta</taxon>
        <taxon>Magnoliopsida</taxon>
        <taxon>eudicotyledons</taxon>
        <taxon>Gunneridae</taxon>
        <taxon>Pentapetalae</taxon>
        <taxon>rosids</taxon>
        <taxon>fabids</taxon>
        <taxon>Malpighiales</taxon>
        <taxon>Linaceae</taxon>
        <taxon>Linum</taxon>
    </lineage>
</organism>
<dbReference type="GO" id="GO:0008270">
    <property type="term" value="F:zinc ion binding"/>
    <property type="evidence" value="ECO:0007669"/>
    <property type="project" value="InterPro"/>
</dbReference>
<dbReference type="SMART" id="SM00343">
    <property type="entry name" value="ZnF_C2HC"/>
    <property type="match status" value="2"/>
</dbReference>
<protein>
    <recommendedName>
        <fullName evidence="2">CCHC-type domain-containing protein</fullName>
    </recommendedName>
</protein>
<dbReference type="SUPFAM" id="SSF57756">
    <property type="entry name" value="Retrovirus zinc finger-like domains"/>
    <property type="match status" value="1"/>
</dbReference>
<dbReference type="EMBL" id="OZ034817">
    <property type="protein sequence ID" value="CAL1380274.1"/>
    <property type="molecule type" value="Genomic_DNA"/>
</dbReference>
<evidence type="ECO:0000259" key="2">
    <source>
        <dbReference type="SMART" id="SM00343"/>
    </source>
</evidence>
<feature type="domain" description="CCHC-type" evidence="2">
    <location>
        <begin position="262"/>
        <end position="278"/>
    </location>
</feature>
<dbReference type="InterPro" id="IPR054722">
    <property type="entry name" value="PolX-like_BBD"/>
</dbReference>
<sequence length="476" mass="52400">MDTMKHDAALIRFDGKNFPLWEFQFRTFVQGKRLLPVLLGRKPKPPESDEKAFLDWEAENAQVINWLLGAVDVPTGLSLRRFESASDMWKHLVTTNCQANASCQFELELALSGLAQDDRDVRSYYQEAMHLWTESDLLSASLSATPASAETIAERTRTRTMTFIMKLRRDFEPIWASILHRNITNLDTILAELYREETRLKSQAQVDSQSLGSVEGSAAFATSSYRPQFQSGSDGQGPPAARICHYCREPGHIQPFCKKCNWCNYCKKVGHILSDCRQRARRQSGSSRPSGPPPPAPAFATAERVAPPAGGVAGSSSTAGVSKADLTKLLHEALQVVMSSAFAAGASSCNSRTWLFDSGAFNHMTSHFRSFSSLEPVSRQLQVANGAVLPVTGIGSISEPSLSLSRTLHVPRLVPNLISVGQLADEGCEVRFIDKGCLVQDRMTGRELGQGRKQGRVYVLESLHTRRQPVSEGSPC</sequence>
<dbReference type="Gene3D" id="4.10.60.10">
    <property type="entry name" value="Zinc finger, CCHC-type"/>
    <property type="match status" value="1"/>
</dbReference>
<feature type="region of interest" description="Disordered" evidence="1">
    <location>
        <begin position="280"/>
        <end position="301"/>
    </location>
</feature>
<accession>A0AAV2E374</accession>
<name>A0AAV2E374_9ROSI</name>
<dbReference type="Proteomes" id="UP001497516">
    <property type="component" value="Chromosome 4"/>
</dbReference>
<keyword evidence="4" id="KW-1185">Reference proteome</keyword>
<dbReference type="Pfam" id="PF22936">
    <property type="entry name" value="Pol_BBD"/>
    <property type="match status" value="1"/>
</dbReference>
<feature type="domain" description="CCHC-type" evidence="2">
    <location>
        <begin position="243"/>
        <end position="259"/>
    </location>
</feature>